<gene>
    <name evidence="7" type="ORF">A2665_00235</name>
</gene>
<keyword evidence="4" id="KW-0720">Serine protease</keyword>
<organism evidence="7 8">
    <name type="scientific">Candidatus Zambryskibacteria bacterium RIFCSPHIGHO2_01_FULL_46_30</name>
    <dbReference type="NCBI Taxonomy" id="1802739"/>
    <lineage>
        <taxon>Bacteria</taxon>
        <taxon>Candidatus Zambryskiibacteriota</taxon>
    </lineage>
</organism>
<feature type="domain" description="Peptidase S49" evidence="6">
    <location>
        <begin position="117"/>
        <end position="264"/>
    </location>
</feature>
<name>A0A1G2T384_9BACT</name>
<keyword evidence="5" id="KW-1133">Transmembrane helix</keyword>
<keyword evidence="2" id="KW-0645">Protease</keyword>
<comment type="similarity">
    <text evidence="1">Belongs to the peptidase S49 family.</text>
</comment>
<evidence type="ECO:0000313" key="7">
    <source>
        <dbReference type="EMBL" id="OHA91478.1"/>
    </source>
</evidence>
<evidence type="ECO:0000313" key="8">
    <source>
        <dbReference type="Proteomes" id="UP000177746"/>
    </source>
</evidence>
<dbReference type="SUPFAM" id="SSF52096">
    <property type="entry name" value="ClpP/crotonase"/>
    <property type="match status" value="1"/>
</dbReference>
<evidence type="ECO:0000256" key="3">
    <source>
        <dbReference type="ARBA" id="ARBA00022801"/>
    </source>
</evidence>
<dbReference type="Pfam" id="PF01343">
    <property type="entry name" value="Peptidase_S49"/>
    <property type="match status" value="1"/>
</dbReference>
<dbReference type="InterPro" id="IPR047272">
    <property type="entry name" value="S49_SppA_C"/>
</dbReference>
<proteinExistence type="inferred from homology"/>
<dbReference type="AlphaFoldDB" id="A0A1G2T384"/>
<dbReference type="EMBL" id="MHVI01000016">
    <property type="protein sequence ID" value="OHA91478.1"/>
    <property type="molecule type" value="Genomic_DNA"/>
</dbReference>
<comment type="caution">
    <text evidence="7">The sequence shown here is derived from an EMBL/GenBank/DDBJ whole genome shotgun (WGS) entry which is preliminary data.</text>
</comment>
<evidence type="ECO:0000256" key="5">
    <source>
        <dbReference type="SAM" id="Phobius"/>
    </source>
</evidence>
<keyword evidence="3" id="KW-0378">Hydrolase</keyword>
<dbReference type="Gene3D" id="6.20.330.10">
    <property type="match status" value="1"/>
</dbReference>
<keyword evidence="5" id="KW-0812">Transmembrane</keyword>
<dbReference type="InterPro" id="IPR029045">
    <property type="entry name" value="ClpP/crotonase-like_dom_sf"/>
</dbReference>
<sequence length="274" mass="29491">MEDEKITRKKVLAIIIAVAVVAFGAGAIFSGSDYEEYISDGSESDSCNVLVLSANGYLSTYIPEQTTDDWSDVSSSEYITDGILSAQNDQEIKAVLLYIDSSGGNGVAGEEIANALKRLDKPSVAVIRAIGASSAYWASTGADKIYASKISDVGSIAITASYLDETNKIAKEGYQYTELSSGKYKDLGDIGRPLTAEERAIVLSDLRKAHDVFVEAVAINRNLEKSEVEKLANGLTYVGTDALGYGLIDEIGDINTATKYLEEQIGEKVELCWY</sequence>
<evidence type="ECO:0000256" key="1">
    <source>
        <dbReference type="ARBA" id="ARBA00008683"/>
    </source>
</evidence>
<dbReference type="Proteomes" id="UP000177746">
    <property type="component" value="Unassembled WGS sequence"/>
</dbReference>
<dbReference type="PANTHER" id="PTHR42987:SF4">
    <property type="entry name" value="PROTEASE SOHB-RELATED"/>
    <property type="match status" value="1"/>
</dbReference>
<dbReference type="Gene3D" id="3.90.226.10">
    <property type="entry name" value="2-enoyl-CoA Hydratase, Chain A, domain 1"/>
    <property type="match status" value="1"/>
</dbReference>
<feature type="transmembrane region" description="Helical" evidence="5">
    <location>
        <begin position="12"/>
        <end position="29"/>
    </location>
</feature>
<accession>A0A1G2T384</accession>
<dbReference type="InterPro" id="IPR002142">
    <property type="entry name" value="Peptidase_S49"/>
</dbReference>
<evidence type="ECO:0000259" key="6">
    <source>
        <dbReference type="Pfam" id="PF01343"/>
    </source>
</evidence>
<reference evidence="7 8" key="1">
    <citation type="journal article" date="2016" name="Nat. Commun.">
        <title>Thousands of microbial genomes shed light on interconnected biogeochemical processes in an aquifer system.</title>
        <authorList>
            <person name="Anantharaman K."/>
            <person name="Brown C.T."/>
            <person name="Hug L.A."/>
            <person name="Sharon I."/>
            <person name="Castelle C.J."/>
            <person name="Probst A.J."/>
            <person name="Thomas B.C."/>
            <person name="Singh A."/>
            <person name="Wilkins M.J."/>
            <person name="Karaoz U."/>
            <person name="Brodie E.L."/>
            <person name="Williams K.H."/>
            <person name="Hubbard S.S."/>
            <person name="Banfield J.F."/>
        </authorList>
    </citation>
    <scope>NUCLEOTIDE SEQUENCE [LARGE SCALE GENOMIC DNA]</scope>
</reference>
<dbReference type="PANTHER" id="PTHR42987">
    <property type="entry name" value="PEPTIDASE S49"/>
    <property type="match status" value="1"/>
</dbReference>
<evidence type="ECO:0000256" key="4">
    <source>
        <dbReference type="ARBA" id="ARBA00022825"/>
    </source>
</evidence>
<dbReference type="GO" id="GO:0008236">
    <property type="term" value="F:serine-type peptidase activity"/>
    <property type="evidence" value="ECO:0007669"/>
    <property type="project" value="UniProtKB-KW"/>
</dbReference>
<dbReference type="GO" id="GO:0006508">
    <property type="term" value="P:proteolysis"/>
    <property type="evidence" value="ECO:0007669"/>
    <property type="project" value="UniProtKB-KW"/>
</dbReference>
<protein>
    <recommendedName>
        <fullName evidence="6">Peptidase S49 domain-containing protein</fullName>
    </recommendedName>
</protein>
<dbReference type="CDD" id="cd07023">
    <property type="entry name" value="S49_Sppa_N_C"/>
    <property type="match status" value="1"/>
</dbReference>
<keyword evidence="5" id="KW-0472">Membrane</keyword>
<evidence type="ECO:0000256" key="2">
    <source>
        <dbReference type="ARBA" id="ARBA00022670"/>
    </source>
</evidence>